<feature type="compositionally biased region" description="Acidic residues" evidence="3">
    <location>
        <begin position="285"/>
        <end position="304"/>
    </location>
</feature>
<evidence type="ECO:0000256" key="3">
    <source>
        <dbReference type="SAM" id="MobiDB-lite"/>
    </source>
</evidence>
<dbReference type="PANTHER" id="PTHR10199">
    <property type="entry name" value="THROMBOSPONDIN"/>
    <property type="match status" value="1"/>
</dbReference>
<dbReference type="InterPro" id="IPR028974">
    <property type="entry name" value="TSP_type-3_rpt"/>
</dbReference>
<dbReference type="Proteomes" id="UP000321046">
    <property type="component" value="Unassembled WGS sequence"/>
</dbReference>
<gene>
    <name evidence="4" type="ORF">FRC96_20655</name>
</gene>
<sequence length="645" mass="68909">MPGGALGPERDFDTNLSAMAAVTMPSGVVAGIGRPPQSSAIFRLQLLRDGGVTFTGSVSDLDRNAPFQLLPTPYDRAELAQYDSALRELTSITISPTGGFSSATRVSIPDTWPATPAVGEEDLAEDLSSFDPVIFPAAADQLYVFDRNSGRAGRINGSSFQRRADYDIPELFEGLSQTHVYTLPHAMGLGVVGRPEDAPEQIEVRELYFGCHPVSAAIDSDEDGVGDLIDNCPTTANADQLDLDGNGMGDACDDDIDGDRIINGSDILTIPGEDGADPQTIDMSMDADNDGTPDGDDSDTDGDGIPDRYDPFPRDSSNNGLKNTWTGDADADGASDGNERALDANPFQTLDTPASRNIVFLTEDDAGSRTLYRATKNDVENAVALELPATINPHGLRISPSGRFVSFLTAAPGETESFGVYDLTNDTFLFERNVGAALRSINIVEDGTDAPASYVATQQRFGDTSRWRISQIRIDPDVDVTTVFSGVDHIWESSQSGSILIFNAYDSDCRECALTYGIDLSAESPQPVLLNAIPAGAQGLHHPASTSRFVTTWQDAEGATVVGEFSFSGTFFSYTFGPVTLPGRFEDINAASINRTSPRQLVFAASGDDNPAMLWVNSPNALLPKLRYLPAGAFDDPVVELQLAP</sequence>
<dbReference type="EMBL" id="VOSL01000146">
    <property type="protein sequence ID" value="TXD31729.1"/>
    <property type="molecule type" value="Genomic_DNA"/>
</dbReference>
<name>A0A5C6X0R7_9DELT</name>
<dbReference type="AlphaFoldDB" id="A0A5C6X0R7"/>
<dbReference type="SUPFAM" id="SSF103647">
    <property type="entry name" value="TSP type-3 repeat"/>
    <property type="match status" value="2"/>
</dbReference>
<proteinExistence type="predicted"/>
<reference evidence="4 5" key="1">
    <citation type="submission" date="2019-08" db="EMBL/GenBank/DDBJ databases">
        <title>Bradymonadales sp. TMQ2.</title>
        <authorList>
            <person name="Liang Q."/>
        </authorList>
    </citation>
    <scope>NUCLEOTIDE SEQUENCE [LARGE SCALE GENOMIC DNA]</scope>
    <source>
        <strain evidence="4 5">TMQ2</strain>
    </source>
</reference>
<dbReference type="InterPro" id="IPR003367">
    <property type="entry name" value="Thrombospondin_3-like_rpt"/>
</dbReference>
<evidence type="ECO:0000256" key="2">
    <source>
        <dbReference type="ARBA" id="ARBA00022837"/>
    </source>
</evidence>
<dbReference type="Gene3D" id="4.10.1080.10">
    <property type="entry name" value="TSP type-3 repeat"/>
    <property type="match status" value="1"/>
</dbReference>
<comment type="caution">
    <text evidence="4">The sequence shown here is derived from an EMBL/GenBank/DDBJ whole genome shotgun (WGS) entry which is preliminary data.</text>
</comment>
<keyword evidence="2" id="KW-0106">Calcium</keyword>
<dbReference type="Pfam" id="PF02412">
    <property type="entry name" value="TSP_3"/>
    <property type="match status" value="2"/>
</dbReference>
<evidence type="ECO:0000313" key="5">
    <source>
        <dbReference type="Proteomes" id="UP000321046"/>
    </source>
</evidence>
<protein>
    <submittedName>
        <fullName evidence="4">Uncharacterized protein</fullName>
    </submittedName>
</protein>
<feature type="compositionally biased region" description="Polar residues" evidence="3">
    <location>
        <begin position="315"/>
        <end position="326"/>
    </location>
</feature>
<evidence type="ECO:0000256" key="1">
    <source>
        <dbReference type="ARBA" id="ARBA00022729"/>
    </source>
</evidence>
<keyword evidence="1" id="KW-0732">Signal</keyword>
<evidence type="ECO:0000313" key="4">
    <source>
        <dbReference type="EMBL" id="TXD31729.1"/>
    </source>
</evidence>
<feature type="region of interest" description="Disordered" evidence="3">
    <location>
        <begin position="266"/>
        <end position="349"/>
    </location>
</feature>
<organism evidence="4 5">
    <name type="scientific">Lujinxingia vulgaris</name>
    <dbReference type="NCBI Taxonomy" id="2600176"/>
    <lineage>
        <taxon>Bacteria</taxon>
        <taxon>Deltaproteobacteria</taxon>
        <taxon>Bradymonadales</taxon>
        <taxon>Lujinxingiaceae</taxon>
        <taxon>Lujinxingia</taxon>
    </lineage>
</organism>
<accession>A0A5C6X0R7</accession>
<dbReference type="OrthoDB" id="5291933at2"/>
<dbReference type="GO" id="GO:0007155">
    <property type="term" value="P:cell adhesion"/>
    <property type="evidence" value="ECO:0007669"/>
    <property type="project" value="InterPro"/>
</dbReference>
<dbReference type="GO" id="GO:0005509">
    <property type="term" value="F:calcium ion binding"/>
    <property type="evidence" value="ECO:0007669"/>
    <property type="project" value="InterPro"/>
</dbReference>